<dbReference type="EC" id="3.2.1.23" evidence="2"/>
<dbReference type="InterPro" id="IPR017853">
    <property type="entry name" value="GH"/>
</dbReference>
<evidence type="ECO:0000313" key="7">
    <source>
        <dbReference type="Proteomes" id="UP000825483"/>
    </source>
</evidence>
<evidence type="ECO:0000256" key="4">
    <source>
        <dbReference type="ARBA" id="ARBA00023295"/>
    </source>
</evidence>
<dbReference type="Gene3D" id="3.20.20.80">
    <property type="entry name" value="Glycosidases"/>
    <property type="match status" value="1"/>
</dbReference>
<reference evidence="6" key="1">
    <citation type="journal article" date="2022" name="Int. J. Syst. Evol. Microbiol.">
        <title>Prevotella lacticifex sp. nov., isolated from the rumen of cows.</title>
        <authorList>
            <person name="Shinkai T."/>
            <person name="Ikeyama N."/>
            <person name="Kumagai M."/>
            <person name="Ohmori H."/>
            <person name="Sakamoto M."/>
            <person name="Ohkuma M."/>
            <person name="Mitsumori M."/>
        </authorList>
    </citation>
    <scope>NUCLEOTIDE SEQUENCE</scope>
    <source>
        <strain evidence="6">R5076</strain>
    </source>
</reference>
<dbReference type="InterPro" id="IPR050347">
    <property type="entry name" value="Bact_Beta-galactosidase"/>
</dbReference>
<keyword evidence="4" id="KW-0326">Glycosidase</keyword>
<protein>
    <recommendedName>
        <fullName evidence="2">beta-galactosidase</fullName>
        <ecNumber evidence="2">3.2.1.23</ecNumber>
    </recommendedName>
</protein>
<gene>
    <name evidence="6" type="ORF">PRLR5076_01270</name>
</gene>
<evidence type="ECO:0000256" key="2">
    <source>
        <dbReference type="ARBA" id="ARBA00012756"/>
    </source>
</evidence>
<feature type="domain" description="Glycoside hydrolase family 2 catalytic" evidence="5">
    <location>
        <begin position="274"/>
        <end position="421"/>
    </location>
</feature>
<evidence type="ECO:0000259" key="5">
    <source>
        <dbReference type="Pfam" id="PF02836"/>
    </source>
</evidence>
<dbReference type="PANTHER" id="PTHR46323:SF2">
    <property type="entry name" value="BETA-GALACTOSIDASE"/>
    <property type="match status" value="1"/>
</dbReference>
<dbReference type="SUPFAM" id="SSF49303">
    <property type="entry name" value="beta-Galactosidase/glucuronidase domain"/>
    <property type="match status" value="1"/>
</dbReference>
<dbReference type="AlphaFoldDB" id="A0A9R1CTV5"/>
<dbReference type="SUPFAM" id="SSF51445">
    <property type="entry name" value="(Trans)glycosidases"/>
    <property type="match status" value="1"/>
</dbReference>
<evidence type="ECO:0000256" key="3">
    <source>
        <dbReference type="ARBA" id="ARBA00022801"/>
    </source>
</evidence>
<dbReference type="InterPro" id="IPR006103">
    <property type="entry name" value="Glyco_hydro_2_cat"/>
</dbReference>
<dbReference type="GO" id="GO:0005990">
    <property type="term" value="P:lactose catabolic process"/>
    <property type="evidence" value="ECO:0007669"/>
    <property type="project" value="TreeGrafter"/>
</dbReference>
<dbReference type="Gene3D" id="2.60.120.260">
    <property type="entry name" value="Galactose-binding domain-like"/>
    <property type="match status" value="1"/>
</dbReference>
<dbReference type="PANTHER" id="PTHR46323">
    <property type="entry name" value="BETA-GALACTOSIDASE"/>
    <property type="match status" value="1"/>
</dbReference>
<dbReference type="Pfam" id="PF02836">
    <property type="entry name" value="Glyco_hydro_2_C"/>
    <property type="match status" value="1"/>
</dbReference>
<dbReference type="InterPro" id="IPR008979">
    <property type="entry name" value="Galactose-bd-like_sf"/>
</dbReference>
<evidence type="ECO:0000313" key="6">
    <source>
        <dbReference type="EMBL" id="GJG57276.1"/>
    </source>
</evidence>
<keyword evidence="7" id="KW-1185">Reference proteome</keyword>
<dbReference type="InterPro" id="IPR036156">
    <property type="entry name" value="Beta-gal/glucu_dom_sf"/>
</dbReference>
<accession>A0A9R1CTV5</accession>
<evidence type="ECO:0000256" key="1">
    <source>
        <dbReference type="ARBA" id="ARBA00001412"/>
    </source>
</evidence>
<name>A0A9R1CTV5_9BACT</name>
<organism evidence="6 7">
    <name type="scientific">Prevotella lacticifex</name>
    <dbReference type="NCBI Taxonomy" id="2854755"/>
    <lineage>
        <taxon>Bacteria</taxon>
        <taxon>Pseudomonadati</taxon>
        <taxon>Bacteroidota</taxon>
        <taxon>Bacteroidia</taxon>
        <taxon>Bacteroidales</taxon>
        <taxon>Prevotellaceae</taxon>
        <taxon>Prevotella</taxon>
    </lineage>
</organism>
<sequence length="909" mass="102062">MAADAQQSIDLSGQWRVTTVGQPPAEFTGNGKMVTLPGSNLTNDIGLDPTLNTKWTCSIYDSSFFYNPKMEEFRNAKPIKYPFFLTPNKHFIGHLVYSTNITVPEPWKGKSVVLYIERPHIETTVSVNGRKAGHRMSLSTPHVYDITPLISYGRTSRIDIDVYNGIENVDVGQDSHSVTDQTQGNWNGIVGAMKLIAIPKSVAKACGEDNPLPRPRVMADARTGNVSVVFPDETMTLHIDNPQLWSAATPVVYHRIVRYHGMDVPVAFGFRDISVDGRHILLNGKEIWIRGTVGNCNFPLTGYPPMDVESWMRIFLKMKEYGLNAMRFHSYCPPEAAFTAADSVGIYLQPEGPSWPNHGVKLGKGQPVDSYLATETRRIVDTYGNHPSFVMMALGNEPAGDWVRYCNAWVDTMKSYDPRRIYCGASVGGGWAWDSGSEYHVKAGARGLDWDKAAPQSTDDYDRQILFPRNYKGSEPNNSPVIAHEQGQWCAFPDLNERNQYTGVYKAYNFDIFDKLLHDNGMAAMARKFLMSSGKLQTLAYKFETERNLRTADYSGFLYLGLNDYSGQGTALVGPLNVFWREKGYVDGKEWREFCNDFVIMAEFPKFTFRAGEKASVDIDFYNATGEAHSDATVGYTVTDGTTVVKQGSANADIATGKTRHVFSIVLPTYLDKPKQLTLRLSAVISGRSYTNHYDYWVYPDVEIAEAKGIYIADSLDAKALRTLAHGGKVLLTAAGKVSYGSDVRQTYLPVFWNTSWFKMRPPHTTGAYIDCRHPLFKEFPTDDWTNLNWWELLNKAQVMNLAEFPADYESPVQPIDTWHVSRKLGMIVEAKVLKGKLLMTTMDITTALDRRIVARQMRKAIIDYMTSDAFAPTTTVDVSVISDLYKKTAPPVMMFTKESPDELKPKLK</sequence>
<comment type="caution">
    <text evidence="6">The sequence shown here is derived from an EMBL/GenBank/DDBJ whole genome shotgun (WGS) entry which is preliminary data.</text>
</comment>
<dbReference type="GO" id="GO:0004565">
    <property type="term" value="F:beta-galactosidase activity"/>
    <property type="evidence" value="ECO:0007669"/>
    <property type="project" value="UniProtKB-EC"/>
</dbReference>
<dbReference type="EMBL" id="BPUB01000001">
    <property type="protein sequence ID" value="GJG57276.1"/>
    <property type="molecule type" value="Genomic_DNA"/>
</dbReference>
<proteinExistence type="predicted"/>
<dbReference type="SUPFAM" id="SSF49785">
    <property type="entry name" value="Galactose-binding domain-like"/>
    <property type="match status" value="1"/>
</dbReference>
<dbReference type="GO" id="GO:0009341">
    <property type="term" value="C:beta-galactosidase complex"/>
    <property type="evidence" value="ECO:0007669"/>
    <property type="project" value="TreeGrafter"/>
</dbReference>
<keyword evidence="3" id="KW-0378">Hydrolase</keyword>
<comment type="catalytic activity">
    <reaction evidence="1">
        <text>Hydrolysis of terminal non-reducing beta-D-galactose residues in beta-D-galactosides.</text>
        <dbReference type="EC" id="3.2.1.23"/>
    </reaction>
</comment>
<dbReference type="Proteomes" id="UP000825483">
    <property type="component" value="Unassembled WGS sequence"/>
</dbReference>